<dbReference type="Pfam" id="PF02875">
    <property type="entry name" value="Mur_ligase_C"/>
    <property type="match status" value="1"/>
</dbReference>
<evidence type="ECO:0000256" key="5">
    <source>
        <dbReference type="ARBA" id="ARBA00012212"/>
    </source>
</evidence>
<dbReference type="GO" id="GO:0009252">
    <property type="term" value="P:peptidoglycan biosynthetic process"/>
    <property type="evidence" value="ECO:0007669"/>
    <property type="project" value="UniProtKB-UniRule"/>
</dbReference>
<dbReference type="Gene3D" id="3.90.190.20">
    <property type="entry name" value="Mur ligase, C-terminal domain"/>
    <property type="match status" value="1"/>
</dbReference>
<evidence type="ECO:0000256" key="9">
    <source>
        <dbReference type="ARBA" id="ARBA00022741"/>
    </source>
</evidence>
<dbReference type="AlphaFoldDB" id="A0A1W1VLX3"/>
<dbReference type="GO" id="GO:0008360">
    <property type="term" value="P:regulation of cell shape"/>
    <property type="evidence" value="ECO:0007669"/>
    <property type="project" value="UniProtKB-KW"/>
</dbReference>
<dbReference type="EC" id="6.3.2.9" evidence="5 17"/>
<dbReference type="GO" id="GO:0071555">
    <property type="term" value="P:cell wall organization"/>
    <property type="evidence" value="ECO:0007669"/>
    <property type="project" value="UniProtKB-KW"/>
</dbReference>
<evidence type="ECO:0000256" key="3">
    <source>
        <dbReference type="ARBA" id="ARBA00004752"/>
    </source>
</evidence>
<keyword evidence="10 17" id="KW-0067">ATP-binding</keyword>
<dbReference type="InterPro" id="IPR004101">
    <property type="entry name" value="Mur_ligase_C"/>
</dbReference>
<dbReference type="OrthoDB" id="9809796at2"/>
<dbReference type="SUPFAM" id="SSF53623">
    <property type="entry name" value="MurD-like peptide ligases, catalytic domain"/>
    <property type="match status" value="1"/>
</dbReference>
<evidence type="ECO:0000259" key="20">
    <source>
        <dbReference type="Pfam" id="PF08245"/>
    </source>
</evidence>
<comment type="function">
    <text evidence="1 17 18">Cell wall formation. Catalyzes the addition of glutamate to the nucleotide precursor UDP-N-acetylmuramoyl-L-alanine (UMA).</text>
</comment>
<evidence type="ECO:0000313" key="21">
    <source>
        <dbReference type="EMBL" id="SMB94328.1"/>
    </source>
</evidence>
<keyword evidence="17 18" id="KW-0132">Cell division</keyword>
<keyword evidence="12 17" id="KW-0573">Peptidoglycan synthesis</keyword>
<dbReference type="GO" id="GO:0051301">
    <property type="term" value="P:cell division"/>
    <property type="evidence" value="ECO:0007669"/>
    <property type="project" value="UniProtKB-KW"/>
</dbReference>
<evidence type="ECO:0000259" key="19">
    <source>
        <dbReference type="Pfam" id="PF02875"/>
    </source>
</evidence>
<dbReference type="PANTHER" id="PTHR43692:SF1">
    <property type="entry name" value="UDP-N-ACETYLMURAMOYLALANINE--D-GLUTAMATE LIGASE"/>
    <property type="match status" value="1"/>
</dbReference>
<dbReference type="Pfam" id="PF08245">
    <property type="entry name" value="Mur_ligase_M"/>
    <property type="match status" value="1"/>
</dbReference>
<comment type="similarity">
    <text evidence="4 17">Belongs to the MurCDEF family.</text>
</comment>
<dbReference type="Gene3D" id="3.40.50.720">
    <property type="entry name" value="NAD(P)-binding Rossmann-like Domain"/>
    <property type="match status" value="1"/>
</dbReference>
<keyword evidence="22" id="KW-1185">Reference proteome</keyword>
<gene>
    <name evidence="17" type="primary">murD</name>
    <name evidence="21" type="ORF">SAMN00808754_1012</name>
</gene>
<feature type="binding site" evidence="17">
    <location>
        <begin position="115"/>
        <end position="121"/>
    </location>
    <ligand>
        <name>ATP</name>
        <dbReference type="ChEBI" id="CHEBI:30616"/>
    </ligand>
</feature>
<evidence type="ECO:0000256" key="15">
    <source>
        <dbReference type="ARBA" id="ARBA00032324"/>
    </source>
</evidence>
<dbReference type="InterPro" id="IPR005762">
    <property type="entry name" value="MurD"/>
</dbReference>
<proteinExistence type="inferred from homology"/>
<dbReference type="InterPro" id="IPR036615">
    <property type="entry name" value="Mur_ligase_C_dom_sf"/>
</dbReference>
<reference evidence="21 22" key="1">
    <citation type="submission" date="2017-04" db="EMBL/GenBank/DDBJ databases">
        <authorList>
            <person name="Afonso C.L."/>
            <person name="Miller P.J."/>
            <person name="Scott M.A."/>
            <person name="Spackman E."/>
            <person name="Goraichik I."/>
            <person name="Dimitrov K.M."/>
            <person name="Suarez D.L."/>
            <person name="Swayne D.E."/>
        </authorList>
    </citation>
    <scope>NUCLEOTIDE SEQUENCE [LARGE SCALE GENOMIC DNA]</scope>
    <source>
        <strain evidence="21 22">ToBE</strain>
    </source>
</reference>
<dbReference type="InterPro" id="IPR013221">
    <property type="entry name" value="Mur_ligase_cen"/>
</dbReference>
<dbReference type="Proteomes" id="UP000192569">
    <property type="component" value="Chromosome I"/>
</dbReference>
<protein>
    <recommendedName>
        <fullName evidence="6 17">UDP-N-acetylmuramoylalanine--D-glutamate ligase</fullName>
        <ecNumber evidence="5 17">6.3.2.9</ecNumber>
    </recommendedName>
    <alternativeName>
        <fullName evidence="15 17">D-glutamic acid-adding enzyme</fullName>
    </alternativeName>
    <alternativeName>
        <fullName evidence="14 17">UDP-N-acetylmuramoyl-L-alanyl-D-glutamate synthetase</fullName>
    </alternativeName>
</protein>
<evidence type="ECO:0000256" key="7">
    <source>
        <dbReference type="ARBA" id="ARBA00022490"/>
    </source>
</evidence>
<evidence type="ECO:0000256" key="18">
    <source>
        <dbReference type="RuleBase" id="RU003664"/>
    </source>
</evidence>
<dbReference type="STRING" id="698762.SAMN00808754_1012"/>
<dbReference type="HAMAP" id="MF_00639">
    <property type="entry name" value="MurD"/>
    <property type="match status" value="1"/>
</dbReference>
<evidence type="ECO:0000256" key="2">
    <source>
        <dbReference type="ARBA" id="ARBA00004496"/>
    </source>
</evidence>
<dbReference type="UniPathway" id="UPA00219"/>
<comment type="pathway">
    <text evidence="3 17 18">Cell wall biogenesis; peptidoglycan biosynthesis.</text>
</comment>
<evidence type="ECO:0000256" key="11">
    <source>
        <dbReference type="ARBA" id="ARBA00022960"/>
    </source>
</evidence>
<evidence type="ECO:0000256" key="12">
    <source>
        <dbReference type="ARBA" id="ARBA00022984"/>
    </source>
</evidence>
<feature type="domain" description="Mur ligase central" evidence="20">
    <location>
        <begin position="113"/>
        <end position="290"/>
    </location>
</feature>
<dbReference type="NCBIfam" id="TIGR01087">
    <property type="entry name" value="murD"/>
    <property type="match status" value="1"/>
</dbReference>
<evidence type="ECO:0000256" key="4">
    <source>
        <dbReference type="ARBA" id="ARBA00010416"/>
    </source>
</evidence>
<dbReference type="EMBL" id="LT838272">
    <property type="protein sequence ID" value="SMB94328.1"/>
    <property type="molecule type" value="Genomic_DNA"/>
</dbReference>
<evidence type="ECO:0000256" key="1">
    <source>
        <dbReference type="ARBA" id="ARBA00002734"/>
    </source>
</evidence>
<evidence type="ECO:0000256" key="10">
    <source>
        <dbReference type="ARBA" id="ARBA00022840"/>
    </source>
</evidence>
<dbReference type="GO" id="GO:0008764">
    <property type="term" value="F:UDP-N-acetylmuramoylalanine-D-glutamate ligase activity"/>
    <property type="evidence" value="ECO:0007669"/>
    <property type="project" value="UniProtKB-UniRule"/>
</dbReference>
<comment type="subcellular location">
    <subcellularLocation>
        <location evidence="2 17 18">Cytoplasm</location>
    </subcellularLocation>
</comment>
<keyword evidence="9 17" id="KW-0547">Nucleotide-binding</keyword>
<feature type="domain" description="Mur ligase C-terminal" evidence="19">
    <location>
        <begin position="313"/>
        <end position="427"/>
    </location>
</feature>
<keyword evidence="8 17" id="KW-0436">Ligase</keyword>
<evidence type="ECO:0000313" key="22">
    <source>
        <dbReference type="Proteomes" id="UP000192569"/>
    </source>
</evidence>
<dbReference type="Gene3D" id="3.40.1190.10">
    <property type="entry name" value="Mur-like, catalytic domain"/>
    <property type="match status" value="1"/>
</dbReference>
<name>A0A1W1VLX3_9FIRM</name>
<evidence type="ECO:0000256" key="16">
    <source>
        <dbReference type="ARBA" id="ARBA00047632"/>
    </source>
</evidence>
<accession>A0A1W1VLX3</accession>
<dbReference type="RefSeq" id="WP_084664507.1">
    <property type="nucleotide sequence ID" value="NZ_LT838272.1"/>
</dbReference>
<dbReference type="GO" id="GO:0005524">
    <property type="term" value="F:ATP binding"/>
    <property type="evidence" value="ECO:0007669"/>
    <property type="project" value="UniProtKB-UniRule"/>
</dbReference>
<evidence type="ECO:0000256" key="6">
    <source>
        <dbReference type="ARBA" id="ARBA00015655"/>
    </source>
</evidence>
<evidence type="ECO:0000256" key="8">
    <source>
        <dbReference type="ARBA" id="ARBA00022598"/>
    </source>
</evidence>
<comment type="catalytic activity">
    <reaction evidence="16 17 18">
        <text>UDP-N-acetyl-alpha-D-muramoyl-L-alanine + D-glutamate + ATP = UDP-N-acetyl-alpha-D-muramoyl-L-alanyl-D-glutamate + ADP + phosphate + H(+)</text>
        <dbReference type="Rhea" id="RHEA:16429"/>
        <dbReference type="ChEBI" id="CHEBI:15378"/>
        <dbReference type="ChEBI" id="CHEBI:29986"/>
        <dbReference type="ChEBI" id="CHEBI:30616"/>
        <dbReference type="ChEBI" id="CHEBI:43474"/>
        <dbReference type="ChEBI" id="CHEBI:83898"/>
        <dbReference type="ChEBI" id="CHEBI:83900"/>
        <dbReference type="ChEBI" id="CHEBI:456216"/>
        <dbReference type="EC" id="6.3.2.9"/>
    </reaction>
</comment>
<evidence type="ECO:0000256" key="14">
    <source>
        <dbReference type="ARBA" id="ARBA00030398"/>
    </source>
</evidence>
<dbReference type="SUPFAM" id="SSF51984">
    <property type="entry name" value="MurCD N-terminal domain"/>
    <property type="match status" value="1"/>
</dbReference>
<dbReference type="GO" id="GO:0005737">
    <property type="term" value="C:cytoplasm"/>
    <property type="evidence" value="ECO:0007669"/>
    <property type="project" value="UniProtKB-SubCell"/>
</dbReference>
<evidence type="ECO:0000256" key="13">
    <source>
        <dbReference type="ARBA" id="ARBA00023316"/>
    </source>
</evidence>
<keyword evidence="13 17" id="KW-0961">Cell wall biogenesis/degradation</keyword>
<organism evidence="21 22">
    <name type="scientific">Thermanaeromonas toyohensis ToBE</name>
    <dbReference type="NCBI Taxonomy" id="698762"/>
    <lineage>
        <taxon>Bacteria</taxon>
        <taxon>Bacillati</taxon>
        <taxon>Bacillota</taxon>
        <taxon>Clostridia</taxon>
        <taxon>Neomoorellales</taxon>
        <taxon>Neomoorellaceae</taxon>
        <taxon>Thermanaeromonas</taxon>
    </lineage>
</organism>
<dbReference type="Pfam" id="PF21799">
    <property type="entry name" value="MurD-like_N"/>
    <property type="match status" value="1"/>
</dbReference>
<dbReference type="PANTHER" id="PTHR43692">
    <property type="entry name" value="UDP-N-ACETYLMURAMOYLALANINE--D-GLUTAMATE LIGASE"/>
    <property type="match status" value="1"/>
</dbReference>
<keyword evidence="17 18" id="KW-0131">Cell cycle</keyword>
<sequence length="455" mass="49214">MEWSLKKVLVVGLGKSGMAAAQVLARLGAKVFACDKALKDEVEIKPLKELGVTVFLGCYPQVEEIHPDLVVTSPGVPLGEPPLKAAREAGIPIWGELELAYRLLPAEAKIVAITGTNGKTTTTALAGQILKDAGYPTVVAGNIGIPLIGEVEKARPGQYFVCEVSSFQLETVDTFHPHVAAILNITPDHLDRHGSFSEYVKTKARLLSLQGPDDFAVLNFDDPPTRSLEKQVKGHLMYFSRQKTLSFGCFIQEGFICLNLGKGVQPLCRVEELALRGLHNLENSLAAAAIGGILGVPPYTLGHTLKTFPGVPHRLEPVAYLEGVLYVNDSKGTNPEATIKALEAYSEPLILIAGGKNKGSDFTPLAQKMLGRVKHLILLGEAAPVIKQAAKEAGLTSIFMVRDLKEAVERAKELARPGDIVLLSPACASWDMFRNYEERGNLFKSLVRSLAEGRR</sequence>
<dbReference type="SUPFAM" id="SSF53244">
    <property type="entry name" value="MurD-like peptide ligases, peptide-binding domain"/>
    <property type="match status" value="1"/>
</dbReference>
<keyword evidence="11 17" id="KW-0133">Cell shape</keyword>
<keyword evidence="7 17" id="KW-0963">Cytoplasm</keyword>
<evidence type="ECO:0000256" key="17">
    <source>
        <dbReference type="HAMAP-Rule" id="MF_00639"/>
    </source>
</evidence>
<dbReference type="InterPro" id="IPR036565">
    <property type="entry name" value="Mur-like_cat_sf"/>
</dbReference>